<proteinExistence type="inferred from homology"/>
<comment type="similarity">
    <text evidence="1 2">Belongs to the GMC oxidoreductase family.</text>
</comment>
<dbReference type="InterPro" id="IPR012132">
    <property type="entry name" value="GMC_OxRdtase"/>
</dbReference>
<keyword evidence="6" id="KW-1185">Reference proteome</keyword>
<dbReference type="GO" id="GO:0044550">
    <property type="term" value="P:secondary metabolite biosynthetic process"/>
    <property type="evidence" value="ECO:0007669"/>
    <property type="project" value="TreeGrafter"/>
</dbReference>
<dbReference type="SUPFAM" id="SSF51905">
    <property type="entry name" value="FAD/NAD(P)-binding domain"/>
    <property type="match status" value="1"/>
</dbReference>
<keyword evidence="3" id="KW-0732">Signal</keyword>
<reference evidence="5 6" key="1">
    <citation type="submission" date="2023-04" db="EMBL/GenBank/DDBJ databases">
        <title>Colletotrichum tabacum stain YC1 causing leaf anthracnose on Nicotiana tabacum(L.) cv.</title>
        <authorList>
            <person name="Ji Z."/>
            <person name="Wang M."/>
            <person name="Zhang J."/>
            <person name="Wang N."/>
            <person name="Zhou Z."/>
        </authorList>
    </citation>
    <scope>NUCLEOTIDE SEQUENCE [LARGE SCALE GENOMIC DNA]</scope>
    <source>
        <strain evidence="5 6">YC1</strain>
    </source>
</reference>
<dbReference type="GO" id="GO:0016614">
    <property type="term" value="F:oxidoreductase activity, acting on CH-OH group of donors"/>
    <property type="evidence" value="ECO:0007669"/>
    <property type="project" value="InterPro"/>
</dbReference>
<dbReference type="InterPro" id="IPR036188">
    <property type="entry name" value="FAD/NAD-bd_sf"/>
</dbReference>
<dbReference type="Pfam" id="PF00732">
    <property type="entry name" value="GMC_oxred_N"/>
    <property type="match status" value="1"/>
</dbReference>
<dbReference type="SUPFAM" id="SSF54373">
    <property type="entry name" value="FAD-linked reductases, C-terminal domain"/>
    <property type="match status" value="1"/>
</dbReference>
<feature type="chain" id="PRO_5043362122" evidence="3">
    <location>
        <begin position="20"/>
        <end position="579"/>
    </location>
</feature>
<dbReference type="Pfam" id="PF05199">
    <property type="entry name" value="GMC_oxred_C"/>
    <property type="match status" value="1"/>
</dbReference>
<evidence type="ECO:0000256" key="3">
    <source>
        <dbReference type="SAM" id="SignalP"/>
    </source>
</evidence>
<dbReference type="InterPro" id="IPR007867">
    <property type="entry name" value="GMC_OxRtase_C"/>
</dbReference>
<sequence length="579" mass="62586">MIFIVKLAVALAAVPLCGATARSYAHFIKRSNDTTLLSSYDYIIVGAGAAGLTVANRLSEDQVSVLVIEAGDLDVGEDFVRIPGLAGGAIGTKYDWNLSYIPNEAAGDRAVSIPQGRIVGGSTKLNKMVFSRGSVSDYNRWEALGNWGWNWNALLPYFKKVSGIGDPTLLQSIGVPIVVDLPAVGQNLHDHILLNVVNNITAPAGMALRNQLTNATFLADARAQYDSERLGPLASPHGDFLVYLPLANYTQSSQAISSAAASQDGTLFLPEGAPAEVLKGYQAQQAVLNERLLANDSASLEIIWSDGTYTLGLQQPYSRGSVKASSSSTFDAPLADAGFLRNPIDLSILIEGVKFTRKISATSAVQQLFPVEVAPGIDANDAAIAEFIRQNTQTLYHPAGSCKMGAKDAGGVVDDSLKVYGVGHLRIVDASVIPLLPASHTMTTVFAIAERAADIIREIVSKRATSSPSLEQRQRLESRLEIRPDTKRHIRHVSVSQVSTDNGYSTLEGEDDVLVTFPSFEHANVSFNEMLQREARLAQYHDAKEDDLGDWDFGGADIDEAFPLLGQARERCRLRYLRR</sequence>
<dbReference type="PANTHER" id="PTHR11552">
    <property type="entry name" value="GLUCOSE-METHANOL-CHOLINE GMC OXIDOREDUCTASE"/>
    <property type="match status" value="1"/>
</dbReference>
<accession>A0AAV9TMA7</accession>
<dbReference type="PANTHER" id="PTHR11552:SF115">
    <property type="entry name" value="DEHYDROGENASE XPTC-RELATED"/>
    <property type="match status" value="1"/>
</dbReference>
<gene>
    <name evidence="5" type="ORF">QIS74_02800</name>
</gene>
<dbReference type="GO" id="GO:0050660">
    <property type="term" value="F:flavin adenine dinucleotide binding"/>
    <property type="evidence" value="ECO:0007669"/>
    <property type="project" value="InterPro"/>
</dbReference>
<evidence type="ECO:0000259" key="4">
    <source>
        <dbReference type="PROSITE" id="PS00623"/>
    </source>
</evidence>
<feature type="signal peptide" evidence="3">
    <location>
        <begin position="1"/>
        <end position="19"/>
    </location>
</feature>
<name>A0AAV9TMA7_9PEZI</name>
<keyword evidence="2" id="KW-0274">FAD</keyword>
<organism evidence="5 6">
    <name type="scientific">Colletotrichum tabaci</name>
    <dbReference type="NCBI Taxonomy" id="1209068"/>
    <lineage>
        <taxon>Eukaryota</taxon>
        <taxon>Fungi</taxon>
        <taxon>Dikarya</taxon>
        <taxon>Ascomycota</taxon>
        <taxon>Pezizomycotina</taxon>
        <taxon>Sordariomycetes</taxon>
        <taxon>Hypocreomycetidae</taxon>
        <taxon>Glomerellales</taxon>
        <taxon>Glomerellaceae</taxon>
        <taxon>Colletotrichum</taxon>
        <taxon>Colletotrichum destructivum species complex</taxon>
    </lineage>
</organism>
<dbReference type="AlphaFoldDB" id="A0AAV9TMA7"/>
<evidence type="ECO:0000256" key="2">
    <source>
        <dbReference type="RuleBase" id="RU003968"/>
    </source>
</evidence>
<evidence type="ECO:0000256" key="1">
    <source>
        <dbReference type="ARBA" id="ARBA00010790"/>
    </source>
</evidence>
<dbReference type="EMBL" id="JASAOK010000012">
    <property type="protein sequence ID" value="KAK6224473.1"/>
    <property type="molecule type" value="Genomic_DNA"/>
</dbReference>
<evidence type="ECO:0000313" key="6">
    <source>
        <dbReference type="Proteomes" id="UP001327957"/>
    </source>
</evidence>
<dbReference type="Gene3D" id="3.50.50.60">
    <property type="entry name" value="FAD/NAD(P)-binding domain"/>
    <property type="match status" value="3"/>
</dbReference>
<evidence type="ECO:0000313" key="5">
    <source>
        <dbReference type="EMBL" id="KAK6224473.1"/>
    </source>
</evidence>
<dbReference type="InterPro" id="IPR000172">
    <property type="entry name" value="GMC_OxRdtase_N"/>
</dbReference>
<feature type="domain" description="Glucose-methanol-choline oxidoreductase N-terminal" evidence="4">
    <location>
        <begin position="116"/>
        <end position="139"/>
    </location>
</feature>
<dbReference type="Proteomes" id="UP001327957">
    <property type="component" value="Unassembled WGS sequence"/>
</dbReference>
<comment type="caution">
    <text evidence="5">The sequence shown here is derived from an EMBL/GenBank/DDBJ whole genome shotgun (WGS) entry which is preliminary data.</text>
</comment>
<keyword evidence="2" id="KW-0285">Flavoprotein</keyword>
<protein>
    <submittedName>
        <fullName evidence="5">Choline dehydrogenase</fullName>
    </submittedName>
</protein>
<dbReference type="PROSITE" id="PS00623">
    <property type="entry name" value="GMC_OXRED_1"/>
    <property type="match status" value="1"/>
</dbReference>